<dbReference type="InterPro" id="IPR027417">
    <property type="entry name" value="P-loop_NTPase"/>
</dbReference>
<accession>A0ABW1TAV7</accession>
<dbReference type="EMBL" id="JBHSSA010000118">
    <property type="protein sequence ID" value="MFC6255235.1"/>
    <property type="molecule type" value="Genomic_DNA"/>
</dbReference>
<feature type="domain" description="ABC transporter" evidence="11">
    <location>
        <begin position="4"/>
        <end position="225"/>
    </location>
</feature>
<evidence type="ECO:0000256" key="5">
    <source>
        <dbReference type="ARBA" id="ARBA00022741"/>
    </source>
</evidence>
<dbReference type="InterPro" id="IPR015854">
    <property type="entry name" value="ABC_transpr_LolD-like"/>
</dbReference>
<keyword evidence="7" id="KW-0472">Membrane</keyword>
<comment type="function">
    <text evidence="10">Part of the ABC transporter complex hrt involved in hemin import. Responsible for energy coupling to the transport system.</text>
</comment>
<dbReference type="PANTHER" id="PTHR24220">
    <property type="entry name" value="IMPORT ATP-BINDING PROTEIN"/>
    <property type="match status" value="1"/>
</dbReference>
<keyword evidence="4" id="KW-1003">Cell membrane</keyword>
<evidence type="ECO:0000256" key="8">
    <source>
        <dbReference type="ARBA" id="ARBA00024359"/>
    </source>
</evidence>
<protein>
    <recommendedName>
        <fullName evidence="9">Putative hemin import ATP-binding protein HrtA</fullName>
    </recommendedName>
</protein>
<dbReference type="InterPro" id="IPR017911">
    <property type="entry name" value="MacB-like_ATP-bd"/>
</dbReference>
<comment type="caution">
    <text evidence="12">The sequence shown here is derived from an EMBL/GenBank/DDBJ whole genome shotgun (WGS) entry which is preliminary data.</text>
</comment>
<organism evidence="12 13">
    <name type="scientific">Secundilactobacillus hailunensis</name>
    <dbReference type="NCBI Taxonomy" id="2559923"/>
    <lineage>
        <taxon>Bacteria</taxon>
        <taxon>Bacillati</taxon>
        <taxon>Bacillota</taxon>
        <taxon>Bacilli</taxon>
        <taxon>Lactobacillales</taxon>
        <taxon>Lactobacillaceae</taxon>
        <taxon>Secundilactobacillus</taxon>
    </lineage>
</organism>
<sequence length="226" mass="24860">MSSFTVKNVNQIFGSGTAKVHVLHDINFEAEPGTLSLLMGPSGSGKTTLLTIIGGLRTPTSGTVTVNCVNYNQRSKRQRDALRLDEIGFVLQHYDLLPYLTVADQFTLVDKVKPKGSLSKEQLTQVLDTLGIENLLHKYPNELSSGQQQRVAIARALYPDPTIILADEPTAALDSPRVKVVGSLFKHLATDHHKAVVIVTHDPRLMAFADHLYEIRDGVLTKQPLK</sequence>
<dbReference type="SMART" id="SM00382">
    <property type="entry name" value="AAA"/>
    <property type="match status" value="1"/>
</dbReference>
<dbReference type="InterPro" id="IPR003593">
    <property type="entry name" value="AAA+_ATPase"/>
</dbReference>
<dbReference type="Pfam" id="PF00005">
    <property type="entry name" value="ABC_tran"/>
    <property type="match status" value="1"/>
</dbReference>
<dbReference type="PROSITE" id="PS50893">
    <property type="entry name" value="ABC_TRANSPORTER_2"/>
    <property type="match status" value="1"/>
</dbReference>
<evidence type="ECO:0000259" key="11">
    <source>
        <dbReference type="PROSITE" id="PS50893"/>
    </source>
</evidence>
<comment type="similarity">
    <text evidence="8">Belongs to the ABC transporter superfamily. HrtA family.</text>
</comment>
<evidence type="ECO:0000256" key="9">
    <source>
        <dbReference type="ARBA" id="ARBA00024432"/>
    </source>
</evidence>
<dbReference type="CDD" id="cd03255">
    <property type="entry name" value="ABC_MJ0796_LolCDE_FtsE"/>
    <property type="match status" value="1"/>
</dbReference>
<evidence type="ECO:0000256" key="3">
    <source>
        <dbReference type="ARBA" id="ARBA00022448"/>
    </source>
</evidence>
<evidence type="ECO:0000256" key="1">
    <source>
        <dbReference type="ARBA" id="ARBA00004202"/>
    </source>
</evidence>
<reference evidence="13" key="1">
    <citation type="journal article" date="2019" name="Int. J. Syst. Evol. Microbiol.">
        <title>The Global Catalogue of Microorganisms (GCM) 10K type strain sequencing project: providing services to taxonomists for standard genome sequencing and annotation.</title>
        <authorList>
            <consortium name="The Broad Institute Genomics Platform"/>
            <consortium name="The Broad Institute Genome Sequencing Center for Infectious Disease"/>
            <person name="Wu L."/>
            <person name="Ma J."/>
        </authorList>
    </citation>
    <scope>NUCLEOTIDE SEQUENCE [LARGE SCALE GENOMIC DNA]</scope>
    <source>
        <strain evidence="13">CCM 8950</strain>
    </source>
</reference>
<keyword evidence="6 12" id="KW-0067">ATP-binding</keyword>
<dbReference type="RefSeq" id="WP_380958976.1">
    <property type="nucleotide sequence ID" value="NZ_JBHSSA010000118.1"/>
</dbReference>
<comment type="subunit">
    <text evidence="2">The complex is composed of two ATP-binding proteins (HrtA), two transmembrane proteins (HrtB) and a solute-binding protein.</text>
</comment>
<dbReference type="Proteomes" id="UP001596190">
    <property type="component" value="Unassembled WGS sequence"/>
</dbReference>
<keyword evidence="3" id="KW-0813">Transport</keyword>
<dbReference type="InterPro" id="IPR003439">
    <property type="entry name" value="ABC_transporter-like_ATP-bd"/>
</dbReference>
<evidence type="ECO:0000256" key="4">
    <source>
        <dbReference type="ARBA" id="ARBA00022475"/>
    </source>
</evidence>
<dbReference type="Gene3D" id="3.40.50.300">
    <property type="entry name" value="P-loop containing nucleotide triphosphate hydrolases"/>
    <property type="match status" value="1"/>
</dbReference>
<evidence type="ECO:0000256" key="7">
    <source>
        <dbReference type="ARBA" id="ARBA00023136"/>
    </source>
</evidence>
<evidence type="ECO:0000313" key="13">
    <source>
        <dbReference type="Proteomes" id="UP001596190"/>
    </source>
</evidence>
<gene>
    <name evidence="12" type="ORF">ACFP1H_11650</name>
</gene>
<name>A0ABW1TAV7_9LACO</name>
<comment type="subcellular location">
    <subcellularLocation>
        <location evidence="1">Cell membrane</location>
        <topology evidence="1">Peripheral membrane protein</topology>
    </subcellularLocation>
</comment>
<keyword evidence="5" id="KW-0547">Nucleotide-binding</keyword>
<evidence type="ECO:0000256" key="2">
    <source>
        <dbReference type="ARBA" id="ARBA00011131"/>
    </source>
</evidence>
<proteinExistence type="inferred from homology"/>
<evidence type="ECO:0000256" key="10">
    <source>
        <dbReference type="ARBA" id="ARBA00024721"/>
    </source>
</evidence>
<keyword evidence="13" id="KW-1185">Reference proteome</keyword>
<dbReference type="GO" id="GO:0005524">
    <property type="term" value="F:ATP binding"/>
    <property type="evidence" value="ECO:0007669"/>
    <property type="project" value="UniProtKB-KW"/>
</dbReference>
<dbReference type="PROSITE" id="PS00211">
    <property type="entry name" value="ABC_TRANSPORTER_1"/>
    <property type="match status" value="1"/>
</dbReference>
<evidence type="ECO:0000256" key="6">
    <source>
        <dbReference type="ARBA" id="ARBA00022840"/>
    </source>
</evidence>
<dbReference type="SUPFAM" id="SSF52540">
    <property type="entry name" value="P-loop containing nucleoside triphosphate hydrolases"/>
    <property type="match status" value="1"/>
</dbReference>
<dbReference type="InterPro" id="IPR017871">
    <property type="entry name" value="ABC_transporter-like_CS"/>
</dbReference>
<evidence type="ECO:0000313" key="12">
    <source>
        <dbReference type="EMBL" id="MFC6255235.1"/>
    </source>
</evidence>
<dbReference type="PANTHER" id="PTHR24220:SF666">
    <property type="entry name" value="HEMIN IMPORT ATP-BINDING PROTEIN HRTA-RELATED"/>
    <property type="match status" value="1"/>
</dbReference>